<evidence type="ECO:0000256" key="3">
    <source>
        <dbReference type="ARBA" id="ARBA00022676"/>
    </source>
</evidence>
<feature type="transmembrane region" description="Helical" evidence="8">
    <location>
        <begin position="262"/>
        <end position="284"/>
    </location>
</feature>
<evidence type="ECO:0000256" key="7">
    <source>
        <dbReference type="ARBA" id="ARBA00023136"/>
    </source>
</evidence>
<dbReference type="GO" id="GO:0016020">
    <property type="term" value="C:membrane"/>
    <property type="evidence" value="ECO:0007669"/>
    <property type="project" value="UniProtKB-SubCell"/>
</dbReference>
<dbReference type="GO" id="GO:0009247">
    <property type="term" value="P:glycolipid biosynthetic process"/>
    <property type="evidence" value="ECO:0007669"/>
    <property type="project" value="TreeGrafter"/>
</dbReference>
<feature type="transmembrane region" description="Helical" evidence="8">
    <location>
        <begin position="325"/>
        <end position="342"/>
    </location>
</feature>
<evidence type="ECO:0000259" key="9">
    <source>
        <dbReference type="Pfam" id="PF00535"/>
    </source>
</evidence>
<dbReference type="Pfam" id="PF04138">
    <property type="entry name" value="GtrA_DPMS_TM"/>
    <property type="match status" value="1"/>
</dbReference>
<comment type="subcellular location">
    <subcellularLocation>
        <location evidence="1">Membrane</location>
        <topology evidence="1">Multi-pass membrane protein</topology>
    </subcellularLocation>
</comment>
<organism evidence="11 12">
    <name type="scientific">Granulicella aggregans</name>
    <dbReference type="NCBI Taxonomy" id="474949"/>
    <lineage>
        <taxon>Bacteria</taxon>
        <taxon>Pseudomonadati</taxon>
        <taxon>Acidobacteriota</taxon>
        <taxon>Terriglobia</taxon>
        <taxon>Terriglobales</taxon>
        <taxon>Acidobacteriaceae</taxon>
        <taxon>Granulicella</taxon>
    </lineage>
</organism>
<dbReference type="InterPro" id="IPR001173">
    <property type="entry name" value="Glyco_trans_2-like"/>
</dbReference>
<dbReference type="Pfam" id="PF00535">
    <property type="entry name" value="Glycos_transf_2"/>
    <property type="match status" value="1"/>
</dbReference>
<evidence type="ECO:0000256" key="6">
    <source>
        <dbReference type="ARBA" id="ARBA00022989"/>
    </source>
</evidence>
<dbReference type="RefSeq" id="WP_221312620.1">
    <property type="nucleotide sequence ID" value="NZ_JACHIP010000002.1"/>
</dbReference>
<name>A0A7W8E392_9BACT</name>
<dbReference type="AlphaFoldDB" id="A0A7W8E392"/>
<evidence type="ECO:0000256" key="1">
    <source>
        <dbReference type="ARBA" id="ARBA00004141"/>
    </source>
</evidence>
<keyword evidence="6 8" id="KW-1133">Transmembrane helix</keyword>
<evidence type="ECO:0000256" key="2">
    <source>
        <dbReference type="ARBA" id="ARBA00006739"/>
    </source>
</evidence>
<dbReference type="SUPFAM" id="SSF53448">
    <property type="entry name" value="Nucleotide-diphospho-sugar transferases"/>
    <property type="match status" value="1"/>
</dbReference>
<dbReference type="GO" id="GO:0004582">
    <property type="term" value="F:dolichyl-phosphate beta-D-mannosyltransferase activity"/>
    <property type="evidence" value="ECO:0007669"/>
    <property type="project" value="UniProtKB-EC"/>
</dbReference>
<dbReference type="InterPro" id="IPR029044">
    <property type="entry name" value="Nucleotide-diphossugar_trans"/>
</dbReference>
<evidence type="ECO:0000259" key="10">
    <source>
        <dbReference type="Pfam" id="PF04138"/>
    </source>
</evidence>
<feature type="transmembrane region" description="Helical" evidence="8">
    <location>
        <begin position="296"/>
        <end position="313"/>
    </location>
</feature>
<keyword evidence="5 8" id="KW-0812">Transmembrane</keyword>
<feature type="domain" description="GtrA/DPMS transmembrane" evidence="10">
    <location>
        <begin position="265"/>
        <end position="381"/>
    </location>
</feature>
<feature type="domain" description="Glycosyltransferase 2-like" evidence="9">
    <location>
        <begin position="30"/>
        <end position="192"/>
    </location>
</feature>
<dbReference type="CDD" id="cd06442">
    <property type="entry name" value="DPM1_like"/>
    <property type="match status" value="1"/>
</dbReference>
<accession>A0A7W8E392</accession>
<comment type="caution">
    <text evidence="11">The sequence shown here is derived from an EMBL/GenBank/DDBJ whole genome shotgun (WGS) entry which is preliminary data.</text>
</comment>
<keyword evidence="7 8" id="KW-0472">Membrane</keyword>
<dbReference type="GO" id="GO:0000271">
    <property type="term" value="P:polysaccharide biosynthetic process"/>
    <property type="evidence" value="ECO:0007669"/>
    <property type="project" value="InterPro"/>
</dbReference>
<evidence type="ECO:0000313" key="11">
    <source>
        <dbReference type="EMBL" id="MBB5057211.1"/>
    </source>
</evidence>
<comment type="similarity">
    <text evidence="2">Belongs to the glycosyltransferase 2 family.</text>
</comment>
<dbReference type="Proteomes" id="UP000540989">
    <property type="component" value="Unassembled WGS sequence"/>
</dbReference>
<keyword evidence="12" id="KW-1185">Reference proteome</keyword>
<dbReference type="PANTHER" id="PTHR43398:SF1">
    <property type="entry name" value="DOLICHOL-PHOSPHATE MANNOSYLTRANSFERASE SUBUNIT 1"/>
    <property type="match status" value="1"/>
</dbReference>
<sequence length="404" mass="44107">MMNRAIESEPPACTAGLHAEASERRLDLAVVVPTFNERENIPLLISALREALDGLRWEVVFVDDDSPDGTAEIIDEFARRDGSVRLLQRVGRRGLSSACIEGALATSASVIAVMDADMQHDESIIPLMLARLREEGLDVVVGTRNAQGGSMGELSAGRRLLSGVGQRISAAACRCELSDPMSGFFLFRRSFFLEVVHRLHGGGFKILVDILASSERPVRLAEVGYQFRGRLHGESKLDLNNGIELLFLVASKLTGDVIPSRFAVFALVGAVGLFTHMLCLGLLLRGLHWSFNEAQSVAAFVAMTENFFVNNLITYRDRSLRGARLVTGLMSFWLACSFGAWANVSFARSLLQSGMPWIAAGAAGVVLGSVWNYTVSSLFTWQTSRAPAAIAVRERPQPDTETYR</sequence>
<dbReference type="EMBL" id="JACHIP010000002">
    <property type="protein sequence ID" value="MBB5057211.1"/>
    <property type="molecule type" value="Genomic_DNA"/>
</dbReference>
<evidence type="ECO:0000256" key="5">
    <source>
        <dbReference type="ARBA" id="ARBA00022692"/>
    </source>
</evidence>
<dbReference type="Gene3D" id="3.90.550.10">
    <property type="entry name" value="Spore Coat Polysaccharide Biosynthesis Protein SpsA, Chain A"/>
    <property type="match status" value="1"/>
</dbReference>
<feature type="transmembrane region" description="Helical" evidence="8">
    <location>
        <begin position="354"/>
        <end position="375"/>
    </location>
</feature>
<proteinExistence type="inferred from homology"/>
<dbReference type="PANTHER" id="PTHR43398">
    <property type="entry name" value="DOLICHOL-PHOSPHATE MANNOSYLTRANSFERASE SUBUNIT 1"/>
    <property type="match status" value="1"/>
</dbReference>
<dbReference type="InterPro" id="IPR039528">
    <property type="entry name" value="DPM1-like"/>
</dbReference>
<dbReference type="InterPro" id="IPR007267">
    <property type="entry name" value="GtrA_DPMS_TM"/>
</dbReference>
<evidence type="ECO:0000256" key="8">
    <source>
        <dbReference type="SAM" id="Phobius"/>
    </source>
</evidence>
<evidence type="ECO:0000313" key="12">
    <source>
        <dbReference type="Proteomes" id="UP000540989"/>
    </source>
</evidence>
<reference evidence="11 12" key="1">
    <citation type="submission" date="2020-08" db="EMBL/GenBank/DDBJ databases">
        <title>Genomic Encyclopedia of Type Strains, Phase IV (KMG-V): Genome sequencing to study the core and pangenomes of soil and plant-associated prokaryotes.</title>
        <authorList>
            <person name="Whitman W."/>
        </authorList>
    </citation>
    <scope>NUCLEOTIDE SEQUENCE [LARGE SCALE GENOMIC DNA]</scope>
    <source>
        <strain evidence="11 12">M8UP14</strain>
    </source>
</reference>
<gene>
    <name evidence="11" type="ORF">HDF16_001896</name>
</gene>
<keyword evidence="3 11" id="KW-0328">Glycosyltransferase</keyword>
<protein>
    <submittedName>
        <fullName evidence="11">Dolichol-phosphate mannosyltransferase</fullName>
        <ecNumber evidence="11">2.4.1.83</ecNumber>
    </submittedName>
</protein>
<evidence type="ECO:0000256" key="4">
    <source>
        <dbReference type="ARBA" id="ARBA00022679"/>
    </source>
</evidence>
<keyword evidence="4 11" id="KW-0808">Transferase</keyword>
<dbReference type="EC" id="2.4.1.83" evidence="11"/>